<proteinExistence type="predicted"/>
<evidence type="ECO:0000313" key="2">
    <source>
        <dbReference type="EMBL" id="ADU26234.1"/>
    </source>
</evidence>
<keyword evidence="1" id="KW-1133">Transmembrane helix</keyword>
<sequence length="96" mass="9796">MQMLAATVSAGIGHYLLYGGIAVLCGLLILLLRNPRALGKWALGGVGGCVALWAVNAAGAFTGVSVACNLWTVGAAIVLGLPGVVSLFFLKLLLRM</sequence>
<dbReference type="Proteomes" id="UP000001551">
    <property type="component" value="Chromosome"/>
</dbReference>
<gene>
    <name evidence="2" type="ordered locus">Ethha_0665</name>
</gene>
<dbReference type="HOGENOM" id="CLU_2355519_0_0_9"/>
<dbReference type="KEGG" id="eha:Ethha_0665"/>
<keyword evidence="1" id="KW-0812">Transmembrane</keyword>
<keyword evidence="1" id="KW-0472">Membrane</keyword>
<feature type="transmembrane region" description="Helical" evidence="1">
    <location>
        <begin position="70"/>
        <end position="94"/>
    </location>
</feature>
<organism evidence="2 3">
    <name type="scientific">Ethanoligenens harbinense (strain DSM 18485 / JCM 12961 / CGMCC 1.5033 / YUAN-3)</name>
    <dbReference type="NCBI Taxonomy" id="663278"/>
    <lineage>
        <taxon>Bacteria</taxon>
        <taxon>Bacillati</taxon>
        <taxon>Bacillota</taxon>
        <taxon>Clostridia</taxon>
        <taxon>Eubacteriales</taxon>
        <taxon>Oscillospiraceae</taxon>
        <taxon>Ethanoligenens</taxon>
    </lineage>
</organism>
<dbReference type="RefSeq" id="WP_013484604.1">
    <property type="nucleotide sequence ID" value="NC_014828.1"/>
</dbReference>
<keyword evidence="3" id="KW-1185">Reference proteome</keyword>
<protein>
    <submittedName>
        <fullName evidence="2">SigmaK-factor processing regulatory BofA</fullName>
    </submittedName>
</protein>
<evidence type="ECO:0000313" key="3">
    <source>
        <dbReference type="Proteomes" id="UP000001551"/>
    </source>
</evidence>
<feature type="transmembrane region" description="Helical" evidence="1">
    <location>
        <begin position="12"/>
        <end position="32"/>
    </location>
</feature>
<dbReference type="Pfam" id="PF07441">
    <property type="entry name" value="BofA"/>
    <property type="match status" value="1"/>
</dbReference>
<dbReference type="InterPro" id="IPR010001">
    <property type="entry name" value="BofA"/>
</dbReference>
<name>E6U9W8_ETHHY</name>
<accession>E6U9W8</accession>
<dbReference type="AlphaFoldDB" id="E6U9W8"/>
<feature type="transmembrane region" description="Helical" evidence="1">
    <location>
        <begin position="41"/>
        <end position="64"/>
    </location>
</feature>
<dbReference type="EMBL" id="CP002400">
    <property type="protein sequence ID" value="ADU26234.1"/>
    <property type="molecule type" value="Genomic_DNA"/>
</dbReference>
<reference evidence="2 3" key="1">
    <citation type="submission" date="2010-12" db="EMBL/GenBank/DDBJ databases">
        <title>Complete sequence of Ethanoligenens harbinense YUAN-3.</title>
        <authorList>
            <person name="Lucas S."/>
            <person name="Copeland A."/>
            <person name="Lapidus A."/>
            <person name="Cheng J.-F."/>
            <person name="Bruce D."/>
            <person name="Goodwin L."/>
            <person name="Pitluck S."/>
            <person name="Chertkov O."/>
            <person name="Misra M."/>
            <person name="Detter J.C."/>
            <person name="Han C."/>
            <person name="Tapia R."/>
            <person name="Land M."/>
            <person name="Hauser L."/>
            <person name="Jeffries C."/>
            <person name="Kyrpides N."/>
            <person name="Ivanova N."/>
            <person name="Mikhailova N."/>
            <person name="Wang A."/>
            <person name="Mouttaki H."/>
            <person name="He Z."/>
            <person name="Zhou J."/>
            <person name="Hemme C.L."/>
            <person name="Woyke T."/>
        </authorList>
    </citation>
    <scope>NUCLEOTIDE SEQUENCE [LARGE SCALE GENOMIC DNA]</scope>
    <source>
        <strain evidence="3">DSM 18485 / JCM 12961 / CGMCC 1.5033 / YUAN-3</strain>
    </source>
</reference>
<evidence type="ECO:0000256" key="1">
    <source>
        <dbReference type="SAM" id="Phobius"/>
    </source>
</evidence>